<comment type="caution">
    <text evidence="20">The sequence shown here is derived from an EMBL/GenBank/DDBJ whole genome shotgun (WGS) entry which is preliminary data.</text>
</comment>
<keyword evidence="3" id="KW-1003">Cell membrane</keyword>
<feature type="region of interest" description="Disordered" evidence="16">
    <location>
        <begin position="1005"/>
        <end position="1025"/>
    </location>
</feature>
<sequence length="1025" mass="114976">MLIKTTGKLCGCVVCGYRVASLVSNADVGGGIISSASRLCDVQVDATRHLLPLCSAWASLSRVRTSRPDGDRSCRTTTNDGTQTDTRSQFSNGRNTATRSRAVDTVGWHFPPVVSQRPGLLRLQQIYQGLKPGNDSFQVETVKRIQNVSEAIDFLRSLEELNRWSNKYVVLDCPTDMAKDIVVSHVRDVALGKRTYHYLLSGLIMDDRWESEVIEYGAINITGFRIVDATRPHVKDFLANWHRQDPATSQGAGRESISAQAALMYDAVFVLVEAFNKHLRKRNDKNNMRRVTSTSNQTINGTKPLDCYHNRGWVTPWEHGDKISRLLRKVEIEGLTGEIRFNDDGRRQNYTLHVVEMTVNSAMVKVAEWTDEAGFQPIAAKYVRLRPHEIEKNKTYIVTTILEEPFIMRKVSDTGEVLMGNDGYEGYCKDLADLIAKKLGISYELRIVKDRKHGTENQDVSGGWDGMVGELIRKEADIAIAPLTITSERERVIDFSKPFMSLGISIMIKKPIKQKPGVFSFLNPLSKEIWVCVIFSYIAVSIVLFIVSRFSPYEWRVLTISGSTDSAISGRNDPGLQHPHTPQGSPHMPTSSMANDFSIVNSLWFALAAFMQQSCDISPRSISGRIAGSVWWFFTLILICSYTANLAAFLTIERMVTPINSPEDLAAQTEVQYGTILNGTTLDFFRKSQINLYNKMWEFMNSRRDVFVQSYEEGIEKVRTSKGKYAFLLESPMNDYINEREPCDTMKVGRNLDAKGFGVATPLGSPLRDPINLAVLSLKENGELAKLVERWWYERTECRHGDKPDPTRNELSLSNVAGIFYILIGGLLLALAVALLEFCYKSHTEATRAKIPLSDAMKAKARLTIGGGRDFDNGRFFVILIPFTAREETSTGCGGTNIDYVRAEVLRTSKRDWEHRERSSTQQHTYPGINCYQESPSDNSPANSLPTPPPPPLVAPPPPPPPPRRPRRNVTFAESPPKSPKKSKSPKFIFQRKLSSIAALDVAVPWTPASPRHWSGLNDKPEYIT</sequence>
<dbReference type="FunFam" id="3.40.50.2300:FF:000186">
    <property type="entry name" value="Glutamate receptor 1"/>
    <property type="match status" value="1"/>
</dbReference>
<evidence type="ECO:0000256" key="7">
    <source>
        <dbReference type="ARBA" id="ARBA00023018"/>
    </source>
</evidence>
<keyword evidence="10" id="KW-0675">Receptor</keyword>
<dbReference type="Gene3D" id="1.10.287.70">
    <property type="match status" value="1"/>
</dbReference>
<feature type="non-terminal residue" evidence="20">
    <location>
        <position position="1"/>
    </location>
</feature>
<keyword evidence="9 17" id="KW-0472">Membrane</keyword>
<dbReference type="SMART" id="SM00918">
    <property type="entry name" value="Lig_chan-Glu_bd"/>
    <property type="match status" value="1"/>
</dbReference>
<evidence type="ECO:0000256" key="3">
    <source>
        <dbReference type="ARBA" id="ARBA00022475"/>
    </source>
</evidence>
<dbReference type="EMBL" id="JAANHZ010000852">
    <property type="protein sequence ID" value="KAG5306230.1"/>
    <property type="molecule type" value="Genomic_DNA"/>
</dbReference>
<feature type="transmembrane region" description="Helical" evidence="17">
    <location>
        <begin position="630"/>
        <end position="652"/>
    </location>
</feature>
<feature type="domain" description="Ionotropic glutamate receptor C-terminal" evidence="18">
    <location>
        <begin position="395"/>
        <end position="794"/>
    </location>
</feature>
<evidence type="ECO:0000256" key="14">
    <source>
        <dbReference type="ARBA" id="ARBA00023303"/>
    </source>
</evidence>
<dbReference type="GO" id="GO:0007166">
    <property type="term" value="P:cell surface receptor signaling pathway"/>
    <property type="evidence" value="ECO:0007669"/>
    <property type="project" value="UniProtKB-ARBA"/>
</dbReference>
<keyword evidence="8" id="KW-0406">Ion transport</keyword>
<dbReference type="Gene3D" id="3.40.50.2300">
    <property type="match status" value="2"/>
</dbReference>
<evidence type="ECO:0000313" key="21">
    <source>
        <dbReference type="Proteomes" id="UP000667349"/>
    </source>
</evidence>
<feature type="transmembrane region" description="Helical" evidence="17">
    <location>
        <begin position="818"/>
        <end position="840"/>
    </location>
</feature>
<evidence type="ECO:0000256" key="13">
    <source>
        <dbReference type="ARBA" id="ARBA00023286"/>
    </source>
</evidence>
<feature type="compositionally biased region" description="Polar residues" evidence="16">
    <location>
        <begin position="87"/>
        <end position="96"/>
    </location>
</feature>
<protein>
    <submittedName>
        <fullName evidence="20">GLR1 protein</fullName>
    </submittedName>
</protein>
<gene>
    <name evidence="20" type="primary">Gluria_0</name>
    <name evidence="20" type="ORF">G6Z75_0008525</name>
</gene>
<dbReference type="Gene3D" id="3.40.190.10">
    <property type="entry name" value="Periplasmic binding protein-like II"/>
    <property type="match status" value="2"/>
</dbReference>
<evidence type="ECO:0000256" key="11">
    <source>
        <dbReference type="ARBA" id="ARBA00023180"/>
    </source>
</evidence>
<dbReference type="SUPFAM" id="SSF53850">
    <property type="entry name" value="Periplasmic binding protein-like II"/>
    <property type="match status" value="1"/>
</dbReference>
<organism evidence="20 21">
    <name type="scientific">Acromyrmex insinuator</name>
    <dbReference type="NCBI Taxonomy" id="230686"/>
    <lineage>
        <taxon>Eukaryota</taxon>
        <taxon>Metazoa</taxon>
        <taxon>Ecdysozoa</taxon>
        <taxon>Arthropoda</taxon>
        <taxon>Hexapoda</taxon>
        <taxon>Insecta</taxon>
        <taxon>Pterygota</taxon>
        <taxon>Neoptera</taxon>
        <taxon>Endopterygota</taxon>
        <taxon>Hymenoptera</taxon>
        <taxon>Apocrita</taxon>
        <taxon>Aculeata</taxon>
        <taxon>Formicoidea</taxon>
        <taxon>Formicidae</taxon>
        <taxon>Myrmicinae</taxon>
        <taxon>Acromyrmex</taxon>
    </lineage>
</organism>
<dbReference type="CDD" id="cd13715">
    <property type="entry name" value="PBP2_iGluR_AMPA"/>
    <property type="match status" value="1"/>
</dbReference>
<keyword evidence="6 17" id="KW-1133">Transmembrane helix</keyword>
<dbReference type="SUPFAM" id="SSF53822">
    <property type="entry name" value="Periplasmic binding protein-like I"/>
    <property type="match status" value="1"/>
</dbReference>
<evidence type="ECO:0000256" key="10">
    <source>
        <dbReference type="ARBA" id="ARBA00023170"/>
    </source>
</evidence>
<keyword evidence="12" id="KW-0628">Postsynaptic cell membrane</keyword>
<feature type="region of interest" description="Disordered" evidence="16">
    <location>
        <begin position="568"/>
        <end position="588"/>
    </location>
</feature>
<evidence type="ECO:0000256" key="9">
    <source>
        <dbReference type="ARBA" id="ARBA00023136"/>
    </source>
</evidence>
<keyword evidence="5" id="KW-0732">Signal</keyword>
<keyword evidence="2" id="KW-0813">Transport</keyword>
<dbReference type="InterPro" id="IPR001828">
    <property type="entry name" value="ANF_lig-bd_rcpt"/>
</dbReference>
<evidence type="ECO:0000259" key="19">
    <source>
        <dbReference type="SMART" id="SM00918"/>
    </source>
</evidence>
<comment type="similarity">
    <text evidence="1">Belongs to the glutamate-gated ion channel (TC 1.A.10.1) family.</text>
</comment>
<evidence type="ECO:0000256" key="2">
    <source>
        <dbReference type="ARBA" id="ARBA00022448"/>
    </source>
</evidence>
<evidence type="ECO:0000256" key="1">
    <source>
        <dbReference type="ARBA" id="ARBA00008685"/>
    </source>
</evidence>
<dbReference type="SMART" id="SM00079">
    <property type="entry name" value="PBPe"/>
    <property type="match status" value="1"/>
</dbReference>
<dbReference type="InterPro" id="IPR015683">
    <property type="entry name" value="Ionotropic_Glu_rcpt"/>
</dbReference>
<keyword evidence="4 17" id="KW-0812">Transmembrane</keyword>
<dbReference type="Pfam" id="PF10613">
    <property type="entry name" value="Lig_chan-Glu_bd"/>
    <property type="match status" value="1"/>
</dbReference>
<dbReference type="GO" id="GO:0022824">
    <property type="term" value="F:transmitter-gated monoatomic ion channel activity"/>
    <property type="evidence" value="ECO:0007669"/>
    <property type="project" value="UniProtKB-ARBA"/>
</dbReference>
<dbReference type="FunFam" id="3.40.190.10:FF:000087">
    <property type="entry name" value="glutamate receptor 4 isoform X2"/>
    <property type="match status" value="1"/>
</dbReference>
<evidence type="ECO:0000256" key="16">
    <source>
        <dbReference type="SAM" id="MobiDB-lite"/>
    </source>
</evidence>
<dbReference type="Pfam" id="PF00060">
    <property type="entry name" value="Lig_chan"/>
    <property type="match status" value="1"/>
</dbReference>
<keyword evidence="14" id="KW-0407">Ion channel</keyword>
<name>A0A836JGP5_9HYME</name>
<evidence type="ECO:0000256" key="17">
    <source>
        <dbReference type="SAM" id="Phobius"/>
    </source>
</evidence>
<reference evidence="20" key="1">
    <citation type="submission" date="2020-02" db="EMBL/GenBank/DDBJ databases">
        <title>Relaxed selection underlies rapid genomic changes in the transitions from sociality to social parasitism in ants.</title>
        <authorList>
            <person name="Bi X."/>
        </authorList>
    </citation>
    <scope>NUCLEOTIDE SEQUENCE</scope>
    <source>
        <strain evidence="20">BGI-DK2013a</strain>
        <tissue evidence="20">Whole body</tissue>
    </source>
</reference>
<comment type="subcellular location">
    <subcellularLocation>
        <location evidence="15">Postsynaptic cell membrane</location>
        <topology evidence="15">Multi-pass membrane protein</topology>
    </subcellularLocation>
</comment>
<evidence type="ECO:0000256" key="4">
    <source>
        <dbReference type="ARBA" id="ARBA00022692"/>
    </source>
</evidence>
<dbReference type="PANTHER" id="PTHR18966">
    <property type="entry name" value="IONOTROPIC GLUTAMATE RECEPTOR"/>
    <property type="match status" value="1"/>
</dbReference>
<evidence type="ECO:0000259" key="18">
    <source>
        <dbReference type="SMART" id="SM00079"/>
    </source>
</evidence>
<evidence type="ECO:0000256" key="6">
    <source>
        <dbReference type="ARBA" id="ARBA00022989"/>
    </source>
</evidence>
<dbReference type="InterPro" id="IPR001320">
    <property type="entry name" value="Iontro_rcpt_C"/>
</dbReference>
<evidence type="ECO:0000256" key="5">
    <source>
        <dbReference type="ARBA" id="ARBA00022729"/>
    </source>
</evidence>
<dbReference type="InterPro" id="IPR028082">
    <property type="entry name" value="Peripla_BP_I"/>
</dbReference>
<evidence type="ECO:0000256" key="8">
    <source>
        <dbReference type="ARBA" id="ARBA00023065"/>
    </source>
</evidence>
<feature type="transmembrane region" description="Helical" evidence="17">
    <location>
        <begin position="528"/>
        <end position="547"/>
    </location>
</feature>
<dbReference type="GO" id="GO:0045211">
    <property type="term" value="C:postsynaptic membrane"/>
    <property type="evidence" value="ECO:0007669"/>
    <property type="project" value="UniProtKB-SubCell"/>
</dbReference>
<dbReference type="FunFam" id="1.10.287.70:FF:000067">
    <property type="entry name" value="glutamate receptor 2 isoform X1"/>
    <property type="match status" value="1"/>
</dbReference>
<evidence type="ECO:0000256" key="12">
    <source>
        <dbReference type="ARBA" id="ARBA00023257"/>
    </source>
</evidence>
<evidence type="ECO:0000313" key="20">
    <source>
        <dbReference type="EMBL" id="KAG5306230.1"/>
    </source>
</evidence>
<feature type="domain" description="Ionotropic glutamate receptor L-glutamate and glycine-binding" evidence="19">
    <location>
        <begin position="405"/>
        <end position="473"/>
    </location>
</feature>
<feature type="region of interest" description="Disordered" evidence="16">
    <location>
        <begin position="911"/>
        <end position="988"/>
    </location>
</feature>
<feature type="compositionally biased region" description="Pro residues" evidence="16">
    <location>
        <begin position="946"/>
        <end position="963"/>
    </location>
</feature>
<feature type="compositionally biased region" description="Low complexity" evidence="16">
    <location>
        <begin position="76"/>
        <end position="86"/>
    </location>
</feature>
<dbReference type="Pfam" id="PF01094">
    <property type="entry name" value="ANF_receptor"/>
    <property type="match status" value="1"/>
</dbReference>
<dbReference type="InterPro" id="IPR019594">
    <property type="entry name" value="Glu/Gly-bd"/>
</dbReference>
<dbReference type="Proteomes" id="UP000667349">
    <property type="component" value="Unassembled WGS sequence"/>
</dbReference>
<dbReference type="FunFam" id="3.40.190.10:FF:000001">
    <property type="entry name" value="Glutamate receptor ionotropic, kainate 2"/>
    <property type="match status" value="1"/>
</dbReference>
<keyword evidence="21" id="KW-1185">Reference proteome</keyword>
<feature type="region of interest" description="Disordered" evidence="16">
    <location>
        <begin position="65"/>
        <end position="96"/>
    </location>
</feature>
<feature type="non-terminal residue" evidence="20">
    <location>
        <position position="1025"/>
    </location>
</feature>
<keyword evidence="7" id="KW-0770">Synapse</keyword>
<keyword evidence="13" id="KW-1071">Ligand-gated ion channel</keyword>
<accession>A0A836JGP5</accession>
<evidence type="ECO:0000256" key="15">
    <source>
        <dbReference type="ARBA" id="ARBA00034104"/>
    </source>
</evidence>
<dbReference type="AlphaFoldDB" id="A0A836JGP5"/>
<proteinExistence type="inferred from homology"/>
<keyword evidence="11" id="KW-0325">Glycoprotein</keyword>